<keyword evidence="2" id="KW-1185">Reference proteome</keyword>
<dbReference type="EMBL" id="JAUTXT010000024">
    <property type="protein sequence ID" value="KAK3673563.1"/>
    <property type="molecule type" value="Genomic_DNA"/>
</dbReference>
<name>A0AAE0WKV0_9PEZI</name>
<dbReference type="Proteomes" id="UP001274830">
    <property type="component" value="Unassembled WGS sequence"/>
</dbReference>
<comment type="caution">
    <text evidence="1">The sequence shown here is derived from an EMBL/GenBank/DDBJ whole genome shotgun (WGS) entry which is preliminary data.</text>
</comment>
<proteinExistence type="predicted"/>
<reference evidence="1" key="1">
    <citation type="submission" date="2023-07" db="EMBL/GenBank/DDBJ databases">
        <title>Black Yeasts Isolated from many extreme environments.</title>
        <authorList>
            <person name="Coleine C."/>
            <person name="Stajich J.E."/>
            <person name="Selbmann L."/>
        </authorList>
    </citation>
    <scope>NUCLEOTIDE SEQUENCE</scope>
    <source>
        <strain evidence="1">CCFEE 5485</strain>
    </source>
</reference>
<protein>
    <submittedName>
        <fullName evidence="1">Uncharacterized protein</fullName>
    </submittedName>
</protein>
<evidence type="ECO:0000313" key="1">
    <source>
        <dbReference type="EMBL" id="KAK3673563.1"/>
    </source>
</evidence>
<organism evidence="1 2">
    <name type="scientific">Recurvomyces mirabilis</name>
    <dbReference type="NCBI Taxonomy" id="574656"/>
    <lineage>
        <taxon>Eukaryota</taxon>
        <taxon>Fungi</taxon>
        <taxon>Dikarya</taxon>
        <taxon>Ascomycota</taxon>
        <taxon>Pezizomycotina</taxon>
        <taxon>Dothideomycetes</taxon>
        <taxon>Dothideomycetidae</taxon>
        <taxon>Mycosphaerellales</taxon>
        <taxon>Teratosphaeriaceae</taxon>
        <taxon>Recurvomyces</taxon>
    </lineage>
</organism>
<dbReference type="AlphaFoldDB" id="A0AAE0WKV0"/>
<accession>A0AAE0WKV0</accession>
<evidence type="ECO:0000313" key="2">
    <source>
        <dbReference type="Proteomes" id="UP001274830"/>
    </source>
</evidence>
<sequence>MEIAVMGPKNDKYFVKVPPKAGRMKLICTIPNYAGMFFPNAMAYLSPRPTIQELRYPYGDDYDYTSIMTSLSHTAPRFGREGVREGKTPLIRKLPHDTAPDSKGVHGQRPWMILQSGGTTTDTRVSTMDVIRIAARYLGTESQQAAASALGPDHSWKAVDP</sequence>
<gene>
    <name evidence="1" type="ORF">LTR78_006467</name>
</gene>